<dbReference type="SMART" id="SM00729">
    <property type="entry name" value="Elp3"/>
    <property type="match status" value="1"/>
</dbReference>
<name>A0A517MBW6_9BACT</name>
<dbReference type="Gene3D" id="3.80.30.30">
    <property type="match status" value="1"/>
</dbReference>
<keyword evidence="3" id="KW-0411">Iron-sulfur</keyword>
<sequence length="352" mass="39644">MRHGSNIDPPNRFHSIHTESDFEQLHEEDPHHANHLRRPIEYLPDDSQSIVSKNNSPDISFQYSLNPYRGCVHACSYCYARPTHEYLGLNAGLDFETKIIVKKEAASLLRSFLMRKAWEPAPIVFSGVTDCYQPAEREFQLTRQCLQVAAEFQQPIGIITKNALVTRDIDLLGPLAAKGLAKVFLSINSLDAELARKMEPRTSTPLARLRAMEELTAAGIPVGVMVAPMIPGLNDDQIRPVLEAAKKAGATAANYTLLRLPLTVEPVFVEWLERTFPDAAEKILGRIEQTREGKLNRSEFNQRMFGSGVVAQQIRALFNAMSKKLELPRRLPSLETKHFQRPSTDGQMQLFE</sequence>
<dbReference type="PANTHER" id="PTHR43432:SF3">
    <property type="entry name" value="SLR0285 PROTEIN"/>
    <property type="match status" value="1"/>
</dbReference>
<dbReference type="GO" id="GO:0046872">
    <property type="term" value="F:metal ion binding"/>
    <property type="evidence" value="ECO:0007669"/>
    <property type="project" value="UniProtKB-KW"/>
</dbReference>
<accession>A0A517MBW6</accession>
<dbReference type="InterPro" id="IPR006638">
    <property type="entry name" value="Elp3/MiaA/NifB-like_rSAM"/>
</dbReference>
<dbReference type="InterPro" id="IPR058240">
    <property type="entry name" value="rSAM_sf"/>
</dbReference>
<evidence type="ECO:0000313" key="5">
    <source>
        <dbReference type="EMBL" id="QDS92380.1"/>
    </source>
</evidence>
<dbReference type="CDD" id="cd01335">
    <property type="entry name" value="Radical_SAM"/>
    <property type="match status" value="1"/>
</dbReference>
<dbReference type="EMBL" id="CP036262">
    <property type="protein sequence ID" value="QDS92380.1"/>
    <property type="molecule type" value="Genomic_DNA"/>
</dbReference>
<organism evidence="5 6">
    <name type="scientific">Roseimaritima multifibrata</name>
    <dbReference type="NCBI Taxonomy" id="1930274"/>
    <lineage>
        <taxon>Bacteria</taxon>
        <taxon>Pseudomonadati</taxon>
        <taxon>Planctomycetota</taxon>
        <taxon>Planctomycetia</taxon>
        <taxon>Pirellulales</taxon>
        <taxon>Pirellulaceae</taxon>
        <taxon>Roseimaritima</taxon>
    </lineage>
</organism>
<evidence type="ECO:0000256" key="1">
    <source>
        <dbReference type="ARBA" id="ARBA00022723"/>
    </source>
</evidence>
<feature type="domain" description="Elp3/MiaA/NifB-like radical SAM core" evidence="4">
    <location>
        <begin position="61"/>
        <end position="286"/>
    </location>
</feature>
<keyword evidence="6" id="KW-1185">Reference proteome</keyword>
<evidence type="ECO:0000313" key="6">
    <source>
        <dbReference type="Proteomes" id="UP000320672"/>
    </source>
</evidence>
<dbReference type="GO" id="GO:0051536">
    <property type="term" value="F:iron-sulfur cluster binding"/>
    <property type="evidence" value="ECO:0007669"/>
    <property type="project" value="UniProtKB-KW"/>
</dbReference>
<reference evidence="5 6" key="1">
    <citation type="submission" date="2019-02" db="EMBL/GenBank/DDBJ databases">
        <title>Deep-cultivation of Planctomycetes and their phenomic and genomic characterization uncovers novel biology.</title>
        <authorList>
            <person name="Wiegand S."/>
            <person name="Jogler M."/>
            <person name="Boedeker C."/>
            <person name="Pinto D."/>
            <person name="Vollmers J."/>
            <person name="Rivas-Marin E."/>
            <person name="Kohn T."/>
            <person name="Peeters S.H."/>
            <person name="Heuer A."/>
            <person name="Rast P."/>
            <person name="Oberbeckmann S."/>
            <person name="Bunk B."/>
            <person name="Jeske O."/>
            <person name="Meyerdierks A."/>
            <person name="Storesund J.E."/>
            <person name="Kallscheuer N."/>
            <person name="Luecker S."/>
            <person name="Lage O.M."/>
            <person name="Pohl T."/>
            <person name="Merkel B.J."/>
            <person name="Hornburger P."/>
            <person name="Mueller R.-W."/>
            <person name="Bruemmer F."/>
            <person name="Labrenz M."/>
            <person name="Spormann A.M."/>
            <person name="Op den Camp H."/>
            <person name="Overmann J."/>
            <person name="Amann R."/>
            <person name="Jetten M.S.M."/>
            <person name="Mascher T."/>
            <person name="Medema M.H."/>
            <person name="Devos D.P."/>
            <person name="Kaster A.-K."/>
            <person name="Ovreas L."/>
            <person name="Rohde M."/>
            <person name="Galperin M.Y."/>
            <person name="Jogler C."/>
        </authorList>
    </citation>
    <scope>NUCLEOTIDE SEQUENCE [LARGE SCALE GENOMIC DNA]</scope>
    <source>
        <strain evidence="5 6">FF011L</strain>
    </source>
</reference>
<dbReference type="NCBIfam" id="NF033668">
    <property type="entry name" value="rSAM_PA0069"/>
    <property type="match status" value="1"/>
</dbReference>
<dbReference type="Proteomes" id="UP000320672">
    <property type="component" value="Chromosome"/>
</dbReference>
<gene>
    <name evidence="5" type="ORF">FF011L_11230</name>
</gene>
<dbReference type="InterPro" id="IPR040086">
    <property type="entry name" value="MJ0683-like"/>
</dbReference>
<evidence type="ECO:0000256" key="2">
    <source>
        <dbReference type="ARBA" id="ARBA00023004"/>
    </source>
</evidence>
<dbReference type="InterPro" id="IPR007197">
    <property type="entry name" value="rSAM"/>
</dbReference>
<evidence type="ECO:0000259" key="4">
    <source>
        <dbReference type="SMART" id="SM00729"/>
    </source>
</evidence>
<dbReference type="SFLD" id="SFLDS00029">
    <property type="entry name" value="Radical_SAM"/>
    <property type="match status" value="1"/>
</dbReference>
<evidence type="ECO:0000256" key="3">
    <source>
        <dbReference type="ARBA" id="ARBA00023014"/>
    </source>
</evidence>
<dbReference type="SUPFAM" id="SSF102114">
    <property type="entry name" value="Radical SAM enzymes"/>
    <property type="match status" value="1"/>
</dbReference>
<keyword evidence="2" id="KW-0408">Iron</keyword>
<dbReference type="GO" id="GO:0003824">
    <property type="term" value="F:catalytic activity"/>
    <property type="evidence" value="ECO:0007669"/>
    <property type="project" value="InterPro"/>
</dbReference>
<dbReference type="OrthoDB" id="9785699at2"/>
<dbReference type="Pfam" id="PF04055">
    <property type="entry name" value="Radical_SAM"/>
    <property type="match status" value="1"/>
</dbReference>
<keyword evidence="1" id="KW-0479">Metal-binding</keyword>
<dbReference type="KEGG" id="rml:FF011L_11230"/>
<dbReference type="SFLD" id="SFLDG01084">
    <property type="entry name" value="Uncharacterised_Radical_SAM_Su"/>
    <property type="match status" value="1"/>
</dbReference>
<dbReference type="RefSeq" id="WP_145350641.1">
    <property type="nucleotide sequence ID" value="NZ_CP036262.1"/>
</dbReference>
<dbReference type="AlphaFoldDB" id="A0A517MBW6"/>
<dbReference type="PANTHER" id="PTHR43432">
    <property type="entry name" value="SLR0285 PROTEIN"/>
    <property type="match status" value="1"/>
</dbReference>
<proteinExistence type="predicted"/>
<protein>
    <submittedName>
        <fullName evidence="5">Radical SAM superfamily protein</fullName>
    </submittedName>
</protein>